<sequence>MAQVPCEREPAESSSDSEDFPPVHRCLSSHSMTPAQVHLQGISLAVTSHLVTTWLAHMFPWRVSSSSVTCVARNPRSQPGNQRATIRDALTQQRKWLFSRASPFRASVSRINRNTLTAEPRRKEKQSALVLTSFTFSHSLRQAGAAEQFDSRCPTADSADCTSLSTPRPPGQETSPVPRPPGLTERLPGMFTPQEPLASRSCHRCLLPPLPMSPASVWTS</sequence>
<feature type="region of interest" description="Disordered" evidence="1">
    <location>
        <begin position="1"/>
        <end position="21"/>
    </location>
</feature>
<dbReference type="Proteomes" id="UP001153269">
    <property type="component" value="Unassembled WGS sequence"/>
</dbReference>
<feature type="compositionally biased region" description="Basic and acidic residues" evidence="1">
    <location>
        <begin position="1"/>
        <end position="11"/>
    </location>
</feature>
<protein>
    <submittedName>
        <fullName evidence="2">Uncharacterized protein</fullName>
    </submittedName>
</protein>
<organism evidence="2 3">
    <name type="scientific">Pleuronectes platessa</name>
    <name type="common">European plaice</name>
    <dbReference type="NCBI Taxonomy" id="8262"/>
    <lineage>
        <taxon>Eukaryota</taxon>
        <taxon>Metazoa</taxon>
        <taxon>Chordata</taxon>
        <taxon>Craniata</taxon>
        <taxon>Vertebrata</taxon>
        <taxon>Euteleostomi</taxon>
        <taxon>Actinopterygii</taxon>
        <taxon>Neopterygii</taxon>
        <taxon>Teleostei</taxon>
        <taxon>Neoteleostei</taxon>
        <taxon>Acanthomorphata</taxon>
        <taxon>Carangaria</taxon>
        <taxon>Pleuronectiformes</taxon>
        <taxon>Pleuronectoidei</taxon>
        <taxon>Pleuronectidae</taxon>
        <taxon>Pleuronectes</taxon>
    </lineage>
</organism>
<feature type="region of interest" description="Disordered" evidence="1">
    <location>
        <begin position="149"/>
        <end position="194"/>
    </location>
</feature>
<accession>A0A9N7Y4Z6</accession>
<dbReference type="AlphaFoldDB" id="A0A9N7Y4Z6"/>
<proteinExistence type="predicted"/>
<dbReference type="EMBL" id="CADEAL010000009">
    <property type="protein sequence ID" value="CAB1412607.1"/>
    <property type="molecule type" value="Genomic_DNA"/>
</dbReference>
<name>A0A9N7Y4Z6_PLEPL</name>
<evidence type="ECO:0000313" key="3">
    <source>
        <dbReference type="Proteomes" id="UP001153269"/>
    </source>
</evidence>
<evidence type="ECO:0000256" key="1">
    <source>
        <dbReference type="SAM" id="MobiDB-lite"/>
    </source>
</evidence>
<reference evidence="2" key="1">
    <citation type="submission" date="2020-03" db="EMBL/GenBank/DDBJ databases">
        <authorList>
            <person name="Weist P."/>
        </authorList>
    </citation>
    <scope>NUCLEOTIDE SEQUENCE</scope>
</reference>
<comment type="caution">
    <text evidence="2">The sequence shown here is derived from an EMBL/GenBank/DDBJ whole genome shotgun (WGS) entry which is preliminary data.</text>
</comment>
<keyword evidence="3" id="KW-1185">Reference proteome</keyword>
<gene>
    <name evidence="2" type="ORF">PLEPLA_LOCUS300</name>
</gene>
<evidence type="ECO:0000313" key="2">
    <source>
        <dbReference type="EMBL" id="CAB1412607.1"/>
    </source>
</evidence>